<evidence type="ECO:0000313" key="4">
    <source>
        <dbReference type="EMBL" id="PQO28260.1"/>
    </source>
</evidence>
<organism evidence="4 5">
    <name type="scientific">Blastopirellula marina</name>
    <dbReference type="NCBI Taxonomy" id="124"/>
    <lineage>
        <taxon>Bacteria</taxon>
        <taxon>Pseudomonadati</taxon>
        <taxon>Planctomycetota</taxon>
        <taxon>Planctomycetia</taxon>
        <taxon>Pirellulales</taxon>
        <taxon>Pirellulaceae</taxon>
        <taxon>Blastopirellula</taxon>
    </lineage>
</organism>
<dbReference type="Gene3D" id="3.10.580.10">
    <property type="entry name" value="CBS-domain"/>
    <property type="match status" value="1"/>
</dbReference>
<sequence length="276" mass="30045">MTAIETISRQLQGNVKDLMSVKVHTATVGTHVNIVADLMARYALRRVVVVDTTKKVLGVVSQRDVVRALISSNASEEGGDAEPQRVEQLITVERPVTVGPDVPLARAAYVLATNKIGCLPVIDASHCLVGVLSISDIIQFLAEDNVEGMETAFEMYSPRNDAKSRMPAYVRKMNGDLVIPLKNIENKRARMDYAVLGYDPPTGRILIKFVRSTTDEAIATKVQDDNLIIPAKGFVRHFSLIGKVAAFEVTDHNQSKFLVLSPKGNASSNVNAMGTT</sequence>
<evidence type="ECO:0000256" key="2">
    <source>
        <dbReference type="PROSITE-ProRule" id="PRU00703"/>
    </source>
</evidence>
<evidence type="ECO:0000313" key="5">
    <source>
        <dbReference type="Proteomes" id="UP000239388"/>
    </source>
</evidence>
<dbReference type="InterPro" id="IPR051257">
    <property type="entry name" value="Diverse_CBS-Domain"/>
</dbReference>
<gene>
    <name evidence="4" type="ORF">C5Y98_25525</name>
</gene>
<dbReference type="SMART" id="SM00116">
    <property type="entry name" value="CBS"/>
    <property type="match status" value="2"/>
</dbReference>
<name>A0A2S8F813_9BACT</name>
<evidence type="ECO:0000259" key="3">
    <source>
        <dbReference type="PROSITE" id="PS51371"/>
    </source>
</evidence>
<proteinExistence type="predicted"/>
<dbReference type="EMBL" id="PUIB01000025">
    <property type="protein sequence ID" value="PQO28260.1"/>
    <property type="molecule type" value="Genomic_DNA"/>
</dbReference>
<dbReference type="Proteomes" id="UP000239388">
    <property type="component" value="Unassembled WGS sequence"/>
</dbReference>
<dbReference type="InterPro" id="IPR046342">
    <property type="entry name" value="CBS_dom_sf"/>
</dbReference>
<keyword evidence="1 2" id="KW-0129">CBS domain</keyword>
<accession>A0A2S8F813</accession>
<dbReference type="PROSITE" id="PS51371">
    <property type="entry name" value="CBS"/>
    <property type="match status" value="2"/>
</dbReference>
<dbReference type="Pfam" id="PF00571">
    <property type="entry name" value="CBS"/>
    <property type="match status" value="2"/>
</dbReference>
<dbReference type="RefSeq" id="WP_105358662.1">
    <property type="nucleotide sequence ID" value="NZ_PUIB01000025.1"/>
</dbReference>
<dbReference type="PANTHER" id="PTHR43080:SF2">
    <property type="entry name" value="CBS DOMAIN-CONTAINING PROTEIN"/>
    <property type="match status" value="1"/>
</dbReference>
<dbReference type="InterPro" id="IPR000644">
    <property type="entry name" value="CBS_dom"/>
</dbReference>
<protein>
    <recommendedName>
        <fullName evidence="3">CBS domain-containing protein</fullName>
    </recommendedName>
</protein>
<dbReference type="AlphaFoldDB" id="A0A2S8F813"/>
<reference evidence="4 5" key="1">
    <citation type="submission" date="2018-02" db="EMBL/GenBank/DDBJ databases">
        <title>Comparative genomes isolates from brazilian mangrove.</title>
        <authorList>
            <person name="Araujo J.E."/>
            <person name="Taketani R.G."/>
            <person name="Silva M.C.P."/>
            <person name="Loureco M.V."/>
            <person name="Andreote F.D."/>
        </authorList>
    </citation>
    <scope>NUCLEOTIDE SEQUENCE [LARGE SCALE GENOMIC DNA]</scope>
    <source>
        <strain evidence="4 5">NAP PRIS-MGV</strain>
    </source>
</reference>
<feature type="domain" description="CBS" evidence="3">
    <location>
        <begin position="89"/>
        <end position="147"/>
    </location>
</feature>
<feature type="domain" description="CBS" evidence="3">
    <location>
        <begin position="19"/>
        <end position="75"/>
    </location>
</feature>
<dbReference type="OrthoDB" id="254317at2"/>
<dbReference type="SUPFAM" id="SSF54631">
    <property type="entry name" value="CBS-domain pair"/>
    <property type="match status" value="1"/>
</dbReference>
<comment type="caution">
    <text evidence="4">The sequence shown here is derived from an EMBL/GenBank/DDBJ whole genome shotgun (WGS) entry which is preliminary data.</text>
</comment>
<evidence type="ECO:0000256" key="1">
    <source>
        <dbReference type="ARBA" id="ARBA00023122"/>
    </source>
</evidence>
<dbReference type="PANTHER" id="PTHR43080">
    <property type="entry name" value="CBS DOMAIN-CONTAINING PROTEIN CBSX3, MITOCHONDRIAL"/>
    <property type="match status" value="1"/>
</dbReference>